<proteinExistence type="predicted"/>
<name>A0A921SZ93_9FIRM</name>
<evidence type="ECO:0000313" key="1">
    <source>
        <dbReference type="EMBL" id="HJG96401.1"/>
    </source>
</evidence>
<sequence length="215" mass="25812">MNTNIKPFYIYTERNSLYIKNINESSERLASNIYIYSANIDKNNNIHILAIDNFGKLLHIFNNNGIWKKKIIRKYFNTTKNIQDMRVYILNDYFNVFIVERYPLDDNQFKISHINFNISNYSVFRHTIDKVFKDELSIYKLNIDELSNIVFQYKTIDILSRDTSYNTIIFNSISRKWITSIPLIRNNKIYLNEKNISSNIKSDILEYCYSIKYKL</sequence>
<evidence type="ECO:0000313" key="2">
    <source>
        <dbReference type="Proteomes" id="UP000776700"/>
    </source>
</evidence>
<accession>A0A921SZ93</accession>
<dbReference type="EMBL" id="DYUB01000157">
    <property type="protein sequence ID" value="HJG96401.1"/>
    <property type="molecule type" value="Genomic_DNA"/>
</dbReference>
<reference evidence="1" key="1">
    <citation type="journal article" date="2021" name="PeerJ">
        <title>Extensive microbial diversity within the chicken gut microbiome revealed by metagenomics and culture.</title>
        <authorList>
            <person name="Gilroy R."/>
            <person name="Ravi A."/>
            <person name="Getino M."/>
            <person name="Pursley I."/>
            <person name="Horton D.L."/>
            <person name="Alikhan N.F."/>
            <person name="Baker D."/>
            <person name="Gharbi K."/>
            <person name="Hall N."/>
            <person name="Watson M."/>
            <person name="Adriaenssens E.M."/>
            <person name="Foster-Nyarko E."/>
            <person name="Jarju S."/>
            <person name="Secka A."/>
            <person name="Antonio M."/>
            <person name="Oren A."/>
            <person name="Chaudhuri R.R."/>
            <person name="La Ragione R."/>
            <person name="Hildebrand F."/>
            <person name="Pallen M.J."/>
        </authorList>
    </citation>
    <scope>NUCLEOTIDE SEQUENCE</scope>
    <source>
        <strain evidence="1">1277</strain>
    </source>
</reference>
<gene>
    <name evidence="1" type="ORF">K8V90_04775</name>
</gene>
<dbReference type="Proteomes" id="UP000776700">
    <property type="component" value="Unassembled WGS sequence"/>
</dbReference>
<organism evidence="1 2">
    <name type="scientific">Romboutsia timonensis</name>
    <dbReference type="NCBI Taxonomy" id="1776391"/>
    <lineage>
        <taxon>Bacteria</taxon>
        <taxon>Bacillati</taxon>
        <taxon>Bacillota</taxon>
        <taxon>Clostridia</taxon>
        <taxon>Peptostreptococcales</taxon>
        <taxon>Peptostreptococcaceae</taxon>
        <taxon>Romboutsia</taxon>
    </lineage>
</organism>
<dbReference type="AlphaFoldDB" id="A0A921SZ93"/>
<comment type="caution">
    <text evidence="1">The sequence shown here is derived from an EMBL/GenBank/DDBJ whole genome shotgun (WGS) entry which is preliminary data.</text>
</comment>
<protein>
    <submittedName>
        <fullName evidence="1">Uncharacterized protein</fullName>
    </submittedName>
</protein>
<reference evidence="1" key="2">
    <citation type="submission" date="2021-09" db="EMBL/GenBank/DDBJ databases">
        <authorList>
            <person name="Gilroy R."/>
        </authorList>
    </citation>
    <scope>NUCLEOTIDE SEQUENCE</scope>
    <source>
        <strain evidence="1">1277</strain>
    </source>
</reference>